<dbReference type="PANTHER" id="PTHR32347:SF23">
    <property type="entry name" value="BLL5650 PROTEIN"/>
    <property type="match status" value="1"/>
</dbReference>
<gene>
    <name evidence="6" type="ORF">TVD_07645</name>
</gene>
<dbReference type="Pfam" id="PF00989">
    <property type="entry name" value="PAS"/>
    <property type="match status" value="1"/>
</dbReference>
<reference evidence="6 7" key="1">
    <citation type="submission" date="2015-04" db="EMBL/GenBank/DDBJ databases">
        <title>Complete Sequence for the Genome of the Thioalkalivibrio versutus D301.</title>
        <authorList>
            <person name="Mu T."/>
            <person name="Zhou J."/>
            <person name="Xu X."/>
        </authorList>
    </citation>
    <scope>NUCLEOTIDE SEQUENCE [LARGE SCALE GENOMIC DNA]</scope>
    <source>
        <strain evidence="6 7">D301</strain>
    </source>
</reference>
<dbReference type="KEGG" id="tvr:TVD_07645"/>
<evidence type="ECO:0000256" key="3">
    <source>
        <dbReference type="SAM" id="Coils"/>
    </source>
</evidence>
<dbReference type="STRING" id="106634.TVD_07645"/>
<feature type="transmembrane region" description="Helical" evidence="4">
    <location>
        <begin position="170"/>
        <end position="188"/>
    </location>
</feature>
<evidence type="ECO:0000256" key="2">
    <source>
        <dbReference type="ARBA" id="ARBA00023054"/>
    </source>
</evidence>
<protein>
    <recommendedName>
        <fullName evidence="5">PAS domain-containing protein</fullName>
    </recommendedName>
</protein>
<dbReference type="RefSeq" id="WP_047251255.1">
    <property type="nucleotide sequence ID" value="NZ_CP011367.1"/>
</dbReference>
<name>A0A0G3G4E0_9GAMM</name>
<evidence type="ECO:0000256" key="1">
    <source>
        <dbReference type="ARBA" id="ARBA00004196"/>
    </source>
</evidence>
<proteinExistence type="predicted"/>
<keyword evidence="4" id="KW-0472">Membrane</keyword>
<dbReference type="InterPro" id="IPR050465">
    <property type="entry name" value="UPF0194_transport"/>
</dbReference>
<keyword evidence="2 3" id="KW-0175">Coiled coil</keyword>
<dbReference type="NCBIfam" id="TIGR00229">
    <property type="entry name" value="sensory_box"/>
    <property type="match status" value="1"/>
</dbReference>
<evidence type="ECO:0000313" key="7">
    <source>
        <dbReference type="Proteomes" id="UP000064201"/>
    </source>
</evidence>
<dbReference type="SUPFAM" id="SSF55785">
    <property type="entry name" value="PYP-like sensor domain (PAS domain)"/>
    <property type="match status" value="1"/>
</dbReference>
<keyword evidence="7" id="KW-1185">Reference proteome</keyword>
<comment type="subcellular location">
    <subcellularLocation>
        <location evidence="1">Cell envelope</location>
    </subcellularLocation>
</comment>
<dbReference type="PROSITE" id="PS50112">
    <property type="entry name" value="PAS"/>
    <property type="match status" value="1"/>
</dbReference>
<dbReference type="EMBL" id="CP011367">
    <property type="protein sequence ID" value="AKJ95239.1"/>
    <property type="molecule type" value="Genomic_DNA"/>
</dbReference>
<evidence type="ECO:0000256" key="4">
    <source>
        <dbReference type="SAM" id="Phobius"/>
    </source>
</evidence>
<sequence>MSDSQVVLSQQILDSMADGVLVVDASGAITTLNPAGAAILGLRADEAEGRSLAEVFIGEEGYAAFVDALFEAVYSGVMQPDQMVSISLGGHVRSLKLTTSYLAPRQAGGERAVLAVFTDVTDLEQARQAEQSLSDELRGKHKELQDAFLEIEANSEALQQAYRRSGRMRLMMTAAVVAVFAGAGYWAIPNAALPEFGASDAQVVDATQPGAFEVQSRAVETTTSFSGRFRPGDVITLVSPFESTVVARHVEYGERVDEGDLLLELDSTEIDIRYRRARSDLADAEAELEDLEDWEQGREMASSRRSLRQAERNLSNDQRELDDVEHLFERGIVPERELRAARERVEESRVRVEAAREDLAETSRQGGERAIARARVEVENARAEYEQVQRQREGARVYAPVDGVVLAPLGEDRDDGERVEAGGRVSSGAALLAVGDLSSLEIEGTVDELDIHDVQAGQSARVNVVRGAGDPMPARVSYVSSQAQEGSGRGLPSFRLIVRIDDLDAQDLDRIRVGMSASVDVITQQDPDAVVVPHAYLGGSGSERWVLRQTSNGSERVAVELGRSRYDGVQVQSGLEPGDRLLPPVGEG</sequence>
<dbReference type="GO" id="GO:0030313">
    <property type="term" value="C:cell envelope"/>
    <property type="evidence" value="ECO:0007669"/>
    <property type="project" value="UniProtKB-SubCell"/>
</dbReference>
<organism evidence="6 7">
    <name type="scientific">Thioalkalivibrio versutus</name>
    <dbReference type="NCBI Taxonomy" id="106634"/>
    <lineage>
        <taxon>Bacteria</taxon>
        <taxon>Pseudomonadati</taxon>
        <taxon>Pseudomonadota</taxon>
        <taxon>Gammaproteobacteria</taxon>
        <taxon>Chromatiales</taxon>
        <taxon>Ectothiorhodospiraceae</taxon>
        <taxon>Thioalkalivibrio</taxon>
    </lineage>
</organism>
<dbReference type="SUPFAM" id="SSF111369">
    <property type="entry name" value="HlyD-like secretion proteins"/>
    <property type="match status" value="1"/>
</dbReference>
<dbReference type="Gene3D" id="2.40.420.20">
    <property type="match status" value="1"/>
</dbReference>
<dbReference type="InterPro" id="IPR035965">
    <property type="entry name" value="PAS-like_dom_sf"/>
</dbReference>
<dbReference type="PANTHER" id="PTHR32347">
    <property type="entry name" value="EFFLUX SYSTEM COMPONENT YKNX-RELATED"/>
    <property type="match status" value="1"/>
</dbReference>
<dbReference type="SMART" id="SM00091">
    <property type="entry name" value="PAS"/>
    <property type="match status" value="1"/>
</dbReference>
<accession>A0A0G3G4E0</accession>
<dbReference type="InterPro" id="IPR000014">
    <property type="entry name" value="PAS"/>
</dbReference>
<keyword evidence="4" id="KW-1133">Transmembrane helix</keyword>
<evidence type="ECO:0000313" key="6">
    <source>
        <dbReference type="EMBL" id="AKJ95239.1"/>
    </source>
</evidence>
<dbReference type="Gene3D" id="1.10.287.470">
    <property type="entry name" value="Helix hairpin bin"/>
    <property type="match status" value="1"/>
</dbReference>
<dbReference type="AlphaFoldDB" id="A0A0G3G4E0"/>
<feature type="domain" description="PAS" evidence="5">
    <location>
        <begin position="11"/>
        <end position="76"/>
    </location>
</feature>
<dbReference type="PATRIC" id="fig|106634.4.peg.1558"/>
<dbReference type="CDD" id="cd00130">
    <property type="entry name" value="PAS"/>
    <property type="match status" value="1"/>
</dbReference>
<keyword evidence="4" id="KW-0812">Transmembrane</keyword>
<dbReference type="Gene3D" id="3.30.450.20">
    <property type="entry name" value="PAS domain"/>
    <property type="match status" value="1"/>
</dbReference>
<dbReference type="OrthoDB" id="9791520at2"/>
<dbReference type="Gene3D" id="2.40.30.170">
    <property type="match status" value="1"/>
</dbReference>
<dbReference type="GO" id="GO:0006355">
    <property type="term" value="P:regulation of DNA-templated transcription"/>
    <property type="evidence" value="ECO:0007669"/>
    <property type="project" value="InterPro"/>
</dbReference>
<feature type="coiled-coil region" evidence="3">
    <location>
        <begin position="123"/>
        <end position="161"/>
    </location>
</feature>
<feature type="coiled-coil region" evidence="3">
    <location>
        <begin position="274"/>
        <end position="398"/>
    </location>
</feature>
<evidence type="ECO:0000259" key="5">
    <source>
        <dbReference type="PROSITE" id="PS50112"/>
    </source>
</evidence>
<dbReference type="InterPro" id="IPR013767">
    <property type="entry name" value="PAS_fold"/>
</dbReference>
<dbReference type="Proteomes" id="UP000064201">
    <property type="component" value="Chromosome"/>
</dbReference>
<dbReference type="Gene3D" id="2.40.50.100">
    <property type="match status" value="1"/>
</dbReference>